<sequence length="172" mass="19615">MLFPEKLNEFRIFANDKPDLLGVSDIELPELNAMTETINGGGIFGEYESPNFGHLESMQLKINWRAITSELIDFYKPDGIKVDCRMANQHFNTKTRKHELTPSRVLVLGSVTKNALGKVEKGSPYDGSSEIEIHYLKLEDKGKVLFEYDRHNYIYKVDGIDYGARLRESLGL</sequence>
<evidence type="ECO:0000313" key="2">
    <source>
        <dbReference type="Proteomes" id="UP001478862"/>
    </source>
</evidence>
<dbReference type="EMBL" id="JBEGDG010000010">
    <property type="protein sequence ID" value="MEQ6355919.1"/>
    <property type="molecule type" value="Genomic_DNA"/>
</dbReference>
<evidence type="ECO:0000313" key="1">
    <source>
        <dbReference type="EMBL" id="MEQ6355919.1"/>
    </source>
</evidence>
<dbReference type="InterPro" id="IPR006498">
    <property type="entry name" value="Tail_tube"/>
</dbReference>
<comment type="caution">
    <text evidence="1">The sequence shown here is derived from an EMBL/GenBank/DDBJ whole genome shotgun (WGS) entry which is preliminary data.</text>
</comment>
<dbReference type="Proteomes" id="UP001478862">
    <property type="component" value="Unassembled WGS sequence"/>
</dbReference>
<accession>A0ABV1MWI6</accession>
<protein>
    <submittedName>
        <fullName evidence="1">Phage major tail tube protein</fullName>
    </submittedName>
</protein>
<name>A0ABV1MWI6_9BACI</name>
<dbReference type="RefSeq" id="WP_349660430.1">
    <property type="nucleotide sequence ID" value="NZ_JBEGDG010000010.1"/>
</dbReference>
<organism evidence="1 2">
    <name type="scientific">Lysinibacillus zambalensis</name>
    <dbReference type="NCBI Taxonomy" id="3160866"/>
    <lineage>
        <taxon>Bacteria</taxon>
        <taxon>Bacillati</taxon>
        <taxon>Bacillota</taxon>
        <taxon>Bacilli</taxon>
        <taxon>Bacillales</taxon>
        <taxon>Bacillaceae</taxon>
        <taxon>Lysinibacillus</taxon>
    </lineage>
</organism>
<gene>
    <name evidence="1" type="ORF">ABNX05_14915</name>
</gene>
<keyword evidence="2" id="KW-1185">Reference proteome</keyword>
<proteinExistence type="predicted"/>
<dbReference type="Pfam" id="PF04985">
    <property type="entry name" value="Phage_tube"/>
    <property type="match status" value="1"/>
</dbReference>
<reference evidence="1 2" key="1">
    <citation type="submission" date="2024-06" db="EMBL/GenBank/DDBJ databases">
        <title>Lysinibacillus zambalefons sp. nov., a Novel Firmicute Isolated from the Poon Bato Zambales Hyperalkaline Spring.</title>
        <authorList>
            <person name="Aja J.A."/>
            <person name="Lazaro J.E.H."/>
            <person name="Llorin L.D."/>
            <person name="Lim K.R."/>
            <person name="Teodosio J."/>
            <person name="Dalisay D.S."/>
        </authorList>
    </citation>
    <scope>NUCLEOTIDE SEQUENCE [LARGE SCALE GENOMIC DNA]</scope>
    <source>
        <strain evidence="1 2">M3</strain>
    </source>
</reference>